<dbReference type="SUPFAM" id="SSF55781">
    <property type="entry name" value="GAF domain-like"/>
    <property type="match status" value="1"/>
</dbReference>
<feature type="compositionally biased region" description="Polar residues" evidence="2">
    <location>
        <begin position="19"/>
        <end position="28"/>
    </location>
</feature>
<reference evidence="4 5" key="1">
    <citation type="submission" date="2019-10" db="EMBL/GenBank/DDBJ databases">
        <title>Georgenia wutianyii sp. nov. and Georgenia yuyongxinii sp. nov. isolated from plateau pika (Ochotona curzoniae) in the Qinghai-Tibet plateau of China.</title>
        <authorList>
            <person name="Tian Z."/>
        </authorList>
    </citation>
    <scope>NUCLEOTIDE SEQUENCE [LARGE SCALE GENOMIC DNA]</scope>
    <source>
        <strain evidence="4 5">JCM 19765</strain>
    </source>
</reference>
<dbReference type="Proteomes" id="UP000437709">
    <property type="component" value="Unassembled WGS sequence"/>
</dbReference>
<evidence type="ECO:0000313" key="4">
    <source>
        <dbReference type="EMBL" id="MPV35523.1"/>
    </source>
</evidence>
<dbReference type="Gene3D" id="1.10.10.2840">
    <property type="entry name" value="PucR C-terminal helix-turn-helix domain"/>
    <property type="match status" value="1"/>
</dbReference>
<dbReference type="InterPro" id="IPR029016">
    <property type="entry name" value="GAF-like_dom_sf"/>
</dbReference>
<proteinExistence type="inferred from homology"/>
<organism evidence="4 5">
    <name type="scientific">Georgenia subflava</name>
    <dbReference type="NCBI Taxonomy" id="1622177"/>
    <lineage>
        <taxon>Bacteria</taxon>
        <taxon>Bacillati</taxon>
        <taxon>Actinomycetota</taxon>
        <taxon>Actinomycetes</taxon>
        <taxon>Micrococcales</taxon>
        <taxon>Bogoriellaceae</taxon>
        <taxon>Georgenia</taxon>
    </lineage>
</organism>
<dbReference type="PANTHER" id="PTHR33744">
    <property type="entry name" value="CARBOHYDRATE DIACID REGULATOR"/>
    <property type="match status" value="1"/>
</dbReference>
<dbReference type="InterPro" id="IPR025736">
    <property type="entry name" value="PucR_C-HTH_dom"/>
</dbReference>
<feature type="domain" description="GAF" evidence="3">
    <location>
        <begin position="121"/>
        <end position="272"/>
    </location>
</feature>
<dbReference type="InterPro" id="IPR042070">
    <property type="entry name" value="PucR_C-HTH_sf"/>
</dbReference>
<dbReference type="Pfam" id="PF17853">
    <property type="entry name" value="GGDEF_2"/>
    <property type="match status" value="1"/>
</dbReference>
<dbReference type="Pfam" id="PF13185">
    <property type="entry name" value="GAF_2"/>
    <property type="match status" value="1"/>
</dbReference>
<comment type="caution">
    <text evidence="4">The sequence shown here is derived from an EMBL/GenBank/DDBJ whole genome shotgun (WGS) entry which is preliminary data.</text>
</comment>
<sequence length="663" mass="71161">MSDVRGDSRAVGPYPSRDSGPSTPNIRNGSRRTRQRRWLTMSTMTTMSFLRLLAADSPASAFDGPVDRAVESGSGTRTLDELAEAHRLALKVRHLLDTSRQREAELSALFETAGELASRTELQSVLEAIVARSRRLLGSDISYLTLVDHEAGDSYTTVTDGGASALFNEVRVPMGEGVGGRVAQTGIPYNTPNYFEDDRIKHTASTDAAVQEEGLVSLLGVPLMLEHRVIGVLFAANRTQRPFSAADTALLASLGAHAAIAIDKARLRSESQTRLDDLRVAGELLRKQNADIRRAAEAHDRLTALVLQGGDLVDVADEVKSLLDGEVVIADTSGAPIAATANDVSVERLAELHARALDAMTTQVEMNASAAPVVAGADTLGSITLLRDAAGQADLRVLERAAQVTGLLLLFRRSLAASELRVRGELLEDVLLGRAEEGMIERARLLGVDPDAAFALLAIEVRGERNRLADSAAHLAATQHGLSTMHGGRLVVAIPSRAPREAAEAVTAELTRIAGQSLTIGVSGSAGGARRVRAAYAEARTCLETLLALGRRGQIADTEDLGFIGLLLSKNKDVDGYVRMVLGPLLDYDAERGTSLEETLQSYFRNAGNVNQTGQSLHLHPKTVSQRLDRVTHLLGPDWNSPDSRLQVQIALHLRAVLHRLDR</sequence>
<dbReference type="Gene3D" id="3.30.450.40">
    <property type="match status" value="1"/>
</dbReference>
<evidence type="ECO:0000256" key="1">
    <source>
        <dbReference type="ARBA" id="ARBA00006754"/>
    </source>
</evidence>
<dbReference type="Pfam" id="PF13556">
    <property type="entry name" value="HTH_30"/>
    <property type="match status" value="1"/>
</dbReference>
<keyword evidence="5" id="KW-1185">Reference proteome</keyword>
<dbReference type="InterPro" id="IPR051448">
    <property type="entry name" value="CdaR-like_regulators"/>
</dbReference>
<accession>A0A6N7EE96</accession>
<dbReference type="SMART" id="SM00065">
    <property type="entry name" value="GAF"/>
    <property type="match status" value="1"/>
</dbReference>
<name>A0A6N7EE96_9MICO</name>
<dbReference type="InterPro" id="IPR041522">
    <property type="entry name" value="CdaR_GGDEF"/>
</dbReference>
<dbReference type="InterPro" id="IPR003018">
    <property type="entry name" value="GAF"/>
</dbReference>
<dbReference type="AlphaFoldDB" id="A0A6N7EE96"/>
<evidence type="ECO:0000313" key="5">
    <source>
        <dbReference type="Proteomes" id="UP000437709"/>
    </source>
</evidence>
<gene>
    <name evidence="4" type="ORF">GB881_00420</name>
</gene>
<protein>
    <submittedName>
        <fullName evidence="4">GAF domain-containing protein</fullName>
    </submittedName>
</protein>
<evidence type="ECO:0000259" key="3">
    <source>
        <dbReference type="SMART" id="SM00065"/>
    </source>
</evidence>
<dbReference type="EMBL" id="WHPC01000001">
    <property type="protein sequence ID" value="MPV35523.1"/>
    <property type="molecule type" value="Genomic_DNA"/>
</dbReference>
<comment type="similarity">
    <text evidence="1">Belongs to the CdaR family.</text>
</comment>
<feature type="region of interest" description="Disordered" evidence="2">
    <location>
        <begin position="1"/>
        <end position="35"/>
    </location>
</feature>
<dbReference type="PANTHER" id="PTHR33744:SF1">
    <property type="entry name" value="DNA-BINDING TRANSCRIPTIONAL ACTIVATOR ADER"/>
    <property type="match status" value="1"/>
</dbReference>
<dbReference type="OrthoDB" id="8026818at2"/>
<evidence type="ECO:0000256" key="2">
    <source>
        <dbReference type="SAM" id="MobiDB-lite"/>
    </source>
</evidence>